<protein>
    <recommendedName>
        <fullName evidence="3">Ciliary BBSome complex subunit 2 N-terminal domain-containing protein</fullName>
    </recommendedName>
</protein>
<dbReference type="STRING" id="32264.T1JW89"/>
<organism evidence="1 2">
    <name type="scientific">Tetranychus urticae</name>
    <name type="common">Two-spotted spider mite</name>
    <dbReference type="NCBI Taxonomy" id="32264"/>
    <lineage>
        <taxon>Eukaryota</taxon>
        <taxon>Metazoa</taxon>
        <taxon>Ecdysozoa</taxon>
        <taxon>Arthropoda</taxon>
        <taxon>Chelicerata</taxon>
        <taxon>Arachnida</taxon>
        <taxon>Acari</taxon>
        <taxon>Acariformes</taxon>
        <taxon>Trombidiformes</taxon>
        <taxon>Prostigmata</taxon>
        <taxon>Eleutherengona</taxon>
        <taxon>Raphignathae</taxon>
        <taxon>Tetranychoidea</taxon>
        <taxon>Tetranychidae</taxon>
        <taxon>Tetranychus</taxon>
    </lineage>
</organism>
<name>T1JW89_TETUR</name>
<dbReference type="EMBL" id="CAEY01000807">
    <property type="status" value="NOT_ANNOTATED_CDS"/>
    <property type="molecule type" value="Genomic_DNA"/>
</dbReference>
<evidence type="ECO:0000313" key="1">
    <source>
        <dbReference type="EnsemblMetazoa" id="tetur02g07410.1"/>
    </source>
</evidence>
<keyword evidence="2" id="KW-1185">Reference proteome</keyword>
<dbReference type="SUPFAM" id="SSF50998">
    <property type="entry name" value="Quinoprotein alcohol dehydrogenase-like"/>
    <property type="match status" value="1"/>
</dbReference>
<proteinExistence type="predicted"/>
<accession>T1JW89</accession>
<reference evidence="2" key="1">
    <citation type="submission" date="2011-08" db="EMBL/GenBank/DDBJ databases">
        <authorList>
            <person name="Rombauts S."/>
        </authorList>
    </citation>
    <scope>NUCLEOTIDE SEQUENCE</scope>
    <source>
        <strain evidence="2">London</strain>
    </source>
</reference>
<sequence length="168" mass="18390">MDFQLSNSDTVKYCPSVAGIVDESTYIIGCYQLVDEGKQINLSHDQLIKINNRLGCLILIKSSKVIFEYDCLDGGVFDLAVVQTDDSTNDGNHQFWAAHSNGSVACYHITNGSIKFNKSIVSGSSMLCSLTILDDLIFVGDSESKVIAIQKDKIQINVSSFLDLKIPS</sequence>
<dbReference type="EnsemblMetazoa" id="tetur02g07410.1">
    <property type="protein sequence ID" value="tetur02g07410.1"/>
    <property type="gene ID" value="tetur02g07410"/>
</dbReference>
<reference evidence="1" key="2">
    <citation type="submission" date="2015-06" db="UniProtKB">
        <authorList>
            <consortium name="EnsemblMetazoa"/>
        </authorList>
    </citation>
    <scope>IDENTIFICATION</scope>
</reference>
<dbReference type="Proteomes" id="UP000015104">
    <property type="component" value="Unassembled WGS sequence"/>
</dbReference>
<evidence type="ECO:0008006" key="3">
    <source>
        <dbReference type="Google" id="ProtNLM"/>
    </source>
</evidence>
<dbReference type="AlphaFoldDB" id="T1JW89"/>
<dbReference type="InterPro" id="IPR011047">
    <property type="entry name" value="Quinoprotein_ADH-like_sf"/>
</dbReference>
<dbReference type="HOGENOM" id="CLU_1588577_0_0_1"/>
<evidence type="ECO:0000313" key="2">
    <source>
        <dbReference type="Proteomes" id="UP000015104"/>
    </source>
</evidence>